<dbReference type="InterPro" id="IPR025233">
    <property type="entry name" value="DUF4176"/>
</dbReference>
<name>A0A0L6JL88_9FIRM</name>
<protein>
    <recommendedName>
        <fullName evidence="4">DUF4176 domain-containing protein</fullName>
    </recommendedName>
</protein>
<reference evidence="3" key="1">
    <citation type="submission" date="2015-07" db="EMBL/GenBank/DDBJ databases">
        <title>Near-Complete Genome Sequence of the Cellulolytic Bacterium Bacteroides (Pseudobacteroides) cellulosolvens ATCC 35603.</title>
        <authorList>
            <person name="Dassa B."/>
            <person name="Utturkar S.M."/>
            <person name="Klingeman D.M."/>
            <person name="Hurt R.A."/>
            <person name="Keller M."/>
            <person name="Xu J."/>
            <person name="Reddy Y.H.K."/>
            <person name="Borovok I."/>
            <person name="Grinberg I.R."/>
            <person name="Lamed R."/>
            <person name="Zhivin O."/>
            <person name="Bayer E.A."/>
            <person name="Brown S.D."/>
        </authorList>
    </citation>
    <scope>NUCLEOTIDE SEQUENCE [LARGE SCALE GENOMIC DNA]</scope>
    <source>
        <strain evidence="3">DSM 2933</strain>
    </source>
</reference>
<sequence length="179" mass="20457">MDKLLPIGSVVLLKGGKKRVMIYGRKQFRDGEDKVWDYIACLYPEGNLGPDYTYVFDHKSIKKVFFIGFQDYEEIEYKKIIKKSENQDEEVSNNSIDEMDEASLIPDFAELEGNIEAEGSKSVDEGDGQDLQIDTLISSLVSDSYQDMDENQQEDAQPDTGMDILEDFLKMDINPNDKE</sequence>
<keyword evidence="3" id="KW-1185">Reference proteome</keyword>
<dbReference type="Proteomes" id="UP000036923">
    <property type="component" value="Unassembled WGS sequence"/>
</dbReference>
<accession>A0A0L6JL88</accession>
<feature type="compositionally biased region" description="Acidic residues" evidence="1">
    <location>
        <begin position="146"/>
        <end position="157"/>
    </location>
</feature>
<evidence type="ECO:0000256" key="1">
    <source>
        <dbReference type="SAM" id="MobiDB-lite"/>
    </source>
</evidence>
<dbReference type="EMBL" id="LGTC01000001">
    <property type="protein sequence ID" value="KNY26147.1"/>
    <property type="molecule type" value="Genomic_DNA"/>
</dbReference>
<dbReference type="AlphaFoldDB" id="A0A0L6JL88"/>
<dbReference type="Pfam" id="PF13780">
    <property type="entry name" value="DUF4176"/>
    <property type="match status" value="1"/>
</dbReference>
<feature type="region of interest" description="Disordered" evidence="1">
    <location>
        <begin position="142"/>
        <end position="162"/>
    </location>
</feature>
<evidence type="ECO:0000313" key="2">
    <source>
        <dbReference type="EMBL" id="KNY26147.1"/>
    </source>
</evidence>
<comment type="caution">
    <text evidence="2">The sequence shown here is derived from an EMBL/GenBank/DDBJ whole genome shotgun (WGS) entry which is preliminary data.</text>
</comment>
<proteinExistence type="predicted"/>
<dbReference type="eggNOG" id="COG4495">
    <property type="taxonomic scope" value="Bacteria"/>
</dbReference>
<gene>
    <name evidence="2" type="ORF">Bccel_1409</name>
</gene>
<evidence type="ECO:0000313" key="3">
    <source>
        <dbReference type="Proteomes" id="UP000036923"/>
    </source>
</evidence>
<organism evidence="2 3">
    <name type="scientific">Pseudobacteroides cellulosolvens ATCC 35603 = DSM 2933</name>
    <dbReference type="NCBI Taxonomy" id="398512"/>
    <lineage>
        <taxon>Bacteria</taxon>
        <taxon>Bacillati</taxon>
        <taxon>Bacillota</taxon>
        <taxon>Clostridia</taxon>
        <taxon>Eubacteriales</taxon>
        <taxon>Oscillospiraceae</taxon>
        <taxon>Pseudobacteroides</taxon>
    </lineage>
</organism>
<dbReference type="OrthoDB" id="5124454at2"/>
<dbReference type="STRING" id="398512.Bccel_1409"/>
<evidence type="ECO:0008006" key="4">
    <source>
        <dbReference type="Google" id="ProtNLM"/>
    </source>
</evidence>
<dbReference type="RefSeq" id="WP_081927047.1">
    <property type="nucleotide sequence ID" value="NZ_JQKC01000023.1"/>
</dbReference>